<evidence type="ECO:0000313" key="1">
    <source>
        <dbReference type="EMBL" id="KAK1865723.1"/>
    </source>
</evidence>
<accession>A0ACC3C773</accession>
<organism evidence="1 2">
    <name type="scientific">Pyropia yezoensis</name>
    <name type="common">Susabi-nori</name>
    <name type="synonym">Porphyra yezoensis</name>
    <dbReference type="NCBI Taxonomy" id="2788"/>
    <lineage>
        <taxon>Eukaryota</taxon>
        <taxon>Rhodophyta</taxon>
        <taxon>Bangiophyceae</taxon>
        <taxon>Bangiales</taxon>
        <taxon>Bangiaceae</taxon>
        <taxon>Pyropia</taxon>
    </lineage>
</organism>
<comment type="caution">
    <text evidence="1">The sequence shown here is derived from an EMBL/GenBank/DDBJ whole genome shotgun (WGS) entry which is preliminary data.</text>
</comment>
<protein>
    <submittedName>
        <fullName evidence="1">Uncharacterized protein</fullName>
    </submittedName>
</protein>
<evidence type="ECO:0000313" key="2">
    <source>
        <dbReference type="Proteomes" id="UP000798662"/>
    </source>
</evidence>
<sequence>MGGVRVRRRWALPTTAPAVVAAAAGAAAAAVAVAAIALTVRGACAAGSVAPEQQPPLSVADLAAAATGDTGGGAGDGDPVATCGGRLAGTRHTVVCVGGYPVGGYVLEPPRPPSRALLFLHGLSDAPAPVHLAVLARLLGGRDGGRRPPPPSDPGNRRRVNDDDDDDDGDATDDDWATVRVLLPLAPRLPRLYVPPAADLGLPTGAVHAWFDISHTLAFQAVGALRGDAPADVAASLVATGVVGDRAGLAASACRVAELVAAQAAGRLGGGGLAAVAAHHTAVVGHSLGAAFAWHLAVAAREVPWTGAVALSGYLPLTAYYARFPEVVPPPGPPRRSGRPPATLVSVAADGDTVVAPALSAAAAATGSALAPRTGVRVVHVVLWGSDHASYLLGDDNTDVVRRLLLDALWGGEGGGVGGEGGATPRGGTSTPAMSRVGDLLEGREGGAGGVCH</sequence>
<proteinExistence type="predicted"/>
<dbReference type="EMBL" id="CM020619">
    <property type="protein sequence ID" value="KAK1865723.1"/>
    <property type="molecule type" value="Genomic_DNA"/>
</dbReference>
<name>A0ACC3C773_PYRYE</name>
<keyword evidence="2" id="KW-1185">Reference proteome</keyword>
<gene>
    <name evidence="1" type="ORF">I4F81_008248</name>
</gene>
<reference evidence="1" key="1">
    <citation type="submission" date="2019-11" db="EMBL/GenBank/DDBJ databases">
        <title>Nori genome reveals adaptations in red seaweeds to the harsh intertidal environment.</title>
        <authorList>
            <person name="Wang D."/>
            <person name="Mao Y."/>
        </authorList>
    </citation>
    <scope>NUCLEOTIDE SEQUENCE</scope>
    <source>
        <tissue evidence="1">Gametophyte</tissue>
    </source>
</reference>
<dbReference type="Proteomes" id="UP000798662">
    <property type="component" value="Chromosome 2"/>
</dbReference>